<dbReference type="RefSeq" id="XP_050562416.1">
    <property type="nucleotide sequence ID" value="XM_050706459.1"/>
</dbReference>
<dbReference type="PANTHER" id="PTHR13087:SF0">
    <property type="entry name" value="NFKB ACTIVATING PROTEIN LIKE"/>
    <property type="match status" value="1"/>
</dbReference>
<dbReference type="Pfam" id="PF06047">
    <property type="entry name" value="Nkap_C"/>
    <property type="match status" value="1"/>
</dbReference>
<proteinExistence type="inferred from homology"/>
<evidence type="ECO:0000256" key="1">
    <source>
        <dbReference type="ARBA" id="ARBA00009313"/>
    </source>
</evidence>
<feature type="region of interest" description="Disordered" evidence="2">
    <location>
        <begin position="1"/>
        <end position="249"/>
    </location>
</feature>
<feature type="compositionally biased region" description="Basic and acidic residues" evidence="2">
    <location>
        <begin position="15"/>
        <end position="52"/>
    </location>
</feature>
<gene>
    <name evidence="6" type="primary">LOC126912744</name>
    <name evidence="4" type="ORF">SFRICE_011215</name>
</gene>
<keyword evidence="5" id="KW-1185">Reference proteome</keyword>
<dbReference type="GO" id="GO:0003682">
    <property type="term" value="F:chromatin binding"/>
    <property type="evidence" value="ECO:0007669"/>
    <property type="project" value="InterPro"/>
</dbReference>
<feature type="compositionally biased region" description="Basic and acidic residues" evidence="2">
    <location>
        <begin position="61"/>
        <end position="101"/>
    </location>
</feature>
<dbReference type="GeneID" id="126912744"/>
<evidence type="ECO:0000313" key="4">
    <source>
        <dbReference type="EMBL" id="SOQ50824.1"/>
    </source>
</evidence>
<protein>
    <submittedName>
        <fullName evidence="6">NKAP family protein CG6066</fullName>
    </submittedName>
    <submittedName>
        <fullName evidence="4">SFRICE_011215</fullName>
    </submittedName>
</protein>
<organism evidence="4">
    <name type="scientific">Spodoptera frugiperda</name>
    <name type="common">Fall armyworm</name>
    <dbReference type="NCBI Taxonomy" id="7108"/>
    <lineage>
        <taxon>Eukaryota</taxon>
        <taxon>Metazoa</taxon>
        <taxon>Ecdysozoa</taxon>
        <taxon>Arthropoda</taxon>
        <taxon>Hexapoda</taxon>
        <taxon>Insecta</taxon>
        <taxon>Pterygota</taxon>
        <taxon>Neoptera</taxon>
        <taxon>Endopterygota</taxon>
        <taxon>Lepidoptera</taxon>
        <taxon>Glossata</taxon>
        <taxon>Ditrysia</taxon>
        <taxon>Noctuoidea</taxon>
        <taxon>Noctuidae</taxon>
        <taxon>Amphipyrinae</taxon>
        <taxon>Spodoptera</taxon>
    </lineage>
</organism>
<dbReference type="InterPro" id="IPR040466">
    <property type="entry name" value="NKAP"/>
</dbReference>
<dbReference type="Proteomes" id="UP000829999">
    <property type="component" value="Chromosome 29"/>
</dbReference>
<dbReference type="InterPro" id="IPR009269">
    <property type="entry name" value="NKAP_C"/>
</dbReference>
<feature type="domain" description="NF-kappa-B-activating protein C-terminal" evidence="3">
    <location>
        <begin position="270"/>
        <end position="369"/>
    </location>
</feature>
<reference evidence="4" key="1">
    <citation type="submission" date="2016-07" db="EMBL/GenBank/DDBJ databases">
        <authorList>
            <person name="Bretaudeau A."/>
        </authorList>
    </citation>
    <scope>NUCLEOTIDE SEQUENCE</scope>
    <source>
        <strain evidence="4">Rice</strain>
        <tissue evidence="4">Whole body</tissue>
    </source>
</reference>
<evidence type="ECO:0000256" key="2">
    <source>
        <dbReference type="SAM" id="MobiDB-lite"/>
    </source>
</evidence>
<dbReference type="AlphaFoldDB" id="A0A2H1WEB3"/>
<feature type="compositionally biased region" description="Basic and acidic residues" evidence="2">
    <location>
        <begin position="125"/>
        <end position="142"/>
    </location>
</feature>
<dbReference type="OrthoDB" id="273141at2759"/>
<evidence type="ECO:0000313" key="5">
    <source>
        <dbReference type="Proteomes" id="UP000829999"/>
    </source>
</evidence>
<feature type="compositionally biased region" description="Gly residues" evidence="2">
    <location>
        <begin position="105"/>
        <end position="119"/>
    </location>
</feature>
<dbReference type="GO" id="GO:0005634">
    <property type="term" value="C:nucleus"/>
    <property type="evidence" value="ECO:0007669"/>
    <property type="project" value="TreeGrafter"/>
</dbReference>
<comment type="similarity">
    <text evidence="1">Belongs to the NKAP family.</text>
</comment>
<evidence type="ECO:0000259" key="3">
    <source>
        <dbReference type="Pfam" id="PF06047"/>
    </source>
</evidence>
<dbReference type="GO" id="GO:0010468">
    <property type="term" value="P:regulation of gene expression"/>
    <property type="evidence" value="ECO:0007669"/>
    <property type="project" value="TreeGrafter"/>
</dbReference>
<evidence type="ECO:0000313" key="6">
    <source>
        <dbReference type="RefSeq" id="XP_050562416.1"/>
    </source>
</evidence>
<reference evidence="6" key="2">
    <citation type="submission" date="2025-04" db="UniProtKB">
        <authorList>
            <consortium name="RefSeq"/>
        </authorList>
    </citation>
    <scope>IDENTIFICATION</scope>
    <source>
        <tissue evidence="6">Whole larval tissue</tissue>
    </source>
</reference>
<dbReference type="PANTHER" id="PTHR13087">
    <property type="entry name" value="NF-KAPPA B ACTIVATING PROTEIN"/>
    <property type="match status" value="1"/>
</dbReference>
<feature type="compositionally biased region" description="Basic and acidic residues" evidence="2">
    <location>
        <begin position="229"/>
        <end position="249"/>
    </location>
</feature>
<sequence length="376" mass="42898">MGGDYERGRHRTRSRERLRSHDRSRECRDQSKERSGRDRSKDQNGRNSSKERVGHHRYWGKNKDGGSSRDERHDERTRSRNHDESRPPFREREHDRGRSSYKDYTGGGLGGGLGGGGSSVRGRYKPQEEEFFDARREERERIGQIGVSSVWGKSPLRAESEEEQTQPEVSGSSKEKKKNKKSKNKDTKEKLKKLKKKLKKVKKARKKAKKKKVEKSSSDSSSSSEEEVWVEKGKEHELESESKSHKKCDEELATEAFGPTPRVGPALGHKDFGRALLPGEGAAMAAYVAEGKRIPRRGEIGLTSDEIASYESVGYVMSGSRHRRMEAVRIRKENQIYSADEKRALAAFSKEERAKRENAILAQFRDVLQARGRRDV</sequence>
<accession>A0A2H1WEB3</accession>
<name>A0A2H1WEB3_SPOFR</name>
<dbReference type="EMBL" id="ODYU01007770">
    <property type="protein sequence ID" value="SOQ50824.1"/>
    <property type="molecule type" value="Genomic_DNA"/>
</dbReference>
<feature type="compositionally biased region" description="Basic residues" evidence="2">
    <location>
        <begin position="190"/>
        <end position="213"/>
    </location>
</feature>